<evidence type="ECO:0008006" key="4">
    <source>
        <dbReference type="Google" id="ProtNLM"/>
    </source>
</evidence>
<feature type="region of interest" description="Disordered" evidence="1">
    <location>
        <begin position="261"/>
        <end position="326"/>
    </location>
</feature>
<comment type="caution">
    <text evidence="2">The sequence shown here is derived from an EMBL/GenBank/DDBJ whole genome shotgun (WGS) entry which is preliminary data.</text>
</comment>
<feature type="compositionally biased region" description="Basic and acidic residues" evidence="1">
    <location>
        <begin position="284"/>
        <end position="295"/>
    </location>
</feature>
<gene>
    <name evidence="2" type="ORF">BZG36_02559</name>
</gene>
<organism evidence="2 3">
    <name type="scientific">Bifiguratus adelaidae</name>
    <dbReference type="NCBI Taxonomy" id="1938954"/>
    <lineage>
        <taxon>Eukaryota</taxon>
        <taxon>Fungi</taxon>
        <taxon>Fungi incertae sedis</taxon>
        <taxon>Mucoromycota</taxon>
        <taxon>Mucoromycotina</taxon>
        <taxon>Endogonomycetes</taxon>
        <taxon>Endogonales</taxon>
        <taxon>Endogonales incertae sedis</taxon>
        <taxon>Bifiguratus</taxon>
    </lineage>
</organism>
<dbReference type="OrthoDB" id="61437at2759"/>
<evidence type="ECO:0000313" key="3">
    <source>
        <dbReference type="Proteomes" id="UP000242875"/>
    </source>
</evidence>
<dbReference type="Proteomes" id="UP000242875">
    <property type="component" value="Unassembled WGS sequence"/>
</dbReference>
<reference evidence="2 3" key="1">
    <citation type="journal article" date="2017" name="Mycologia">
        <title>Bifiguratus adelaidae, gen. et sp. nov., a new member of Mucoromycotina in endophytic and soil-dwelling habitats.</title>
        <authorList>
            <person name="Torres-Cruz T.J."/>
            <person name="Billingsley Tobias T.L."/>
            <person name="Almatruk M."/>
            <person name="Hesse C."/>
            <person name="Kuske C.R."/>
            <person name="Desiro A."/>
            <person name="Benucci G.M."/>
            <person name="Bonito G."/>
            <person name="Stajich J.E."/>
            <person name="Dunlap C."/>
            <person name="Arnold A.E."/>
            <person name="Porras-Alfaro A."/>
        </authorList>
    </citation>
    <scope>NUCLEOTIDE SEQUENCE [LARGE SCALE GENOMIC DNA]</scope>
    <source>
        <strain evidence="2 3">AZ0501</strain>
    </source>
</reference>
<feature type="compositionally biased region" description="Polar residues" evidence="1">
    <location>
        <begin position="266"/>
        <end position="280"/>
    </location>
</feature>
<dbReference type="EMBL" id="MVBO01000032">
    <property type="protein sequence ID" value="OZJ04697.1"/>
    <property type="molecule type" value="Genomic_DNA"/>
</dbReference>
<name>A0A261Y245_9FUNG</name>
<keyword evidence="3" id="KW-1185">Reference proteome</keyword>
<dbReference type="AlphaFoldDB" id="A0A261Y245"/>
<sequence>MSFGFGVGDIMTVLDLANSLCQRFRDAPEQFRAISADSISKGQESIIVLHDIKFDLPQLDLTGNKAESLREIGAGCHEAHKTLNITLGNYQELGPNHKDSKPKDKVLRQLVQQKPFVPDSMKDLYQRHKDKRTRPSFDEISEVLHSVIASCSMVFILIDALHEYHFPHKDRRRVLSEIEDRRKVLSEVFKLPAKTGINLWVTSRFIPDIRDIMEESLLLYKDKQLTVARLRAMVLGLVAETERLLKTDLLFYEEAFHHHSSPYRMPTSSDLPVPSPSRSFTFRRKTDTSQRDKKSTASTSDGLLALPDALPRTDLDPSACNKPLPKPNEFQILQEELAADNNAPSPPSNIFAKIYRSNTDLLIKASDTYTADSGYLTSVQSFGQDIINSVSQVDGSLISSATNIIDNNSIIENAIHIAENLADLGKTMPFVAPAFVILKAIIDIEKKARDAESKCSDLLERINFMMGNLTVLENAAVIDAVKRVVARIEKTDKFTSCANKVKDITSDLLISLQIQQSGQLEILSRHVPVDAEDKLAQQFLNLHGEGAKNNPELVQEFAKQINRTVEPDTLQQLSMDMTEIIKNGQEDVKSLIEEHIADAIAKGFEDISARMAELDNEDKLLCVQCNQDYLDSLNGKTSCRFHKGSYDDWNKIWPCCGDANPCSRGPHAAKHHSDYPYDQFFHYAARINNYVDTVDAWASCLDTNLETSSEQTARVGKLLRWATRADRVDKNIILVHVGTVWYNTPYSFQTYTYEDLQKISMEPGSPAAKAVIFRTSADNDEFSMAEWTFGSDSTINGIKITAKAATSQIPTVKLVPISSLTADKTAEAQEITVGGFTIYKPKASYKLPDVHRIGPTLPSKATRPVRDDFVSTGSSSMTILLKSPLAANTKFSRTDADIFDGSISIFNKNKSEPIVLVAITAYYRMIGEQQYIKVETLDIDANRLPVKLDPLQPVHVDFKATILRKESDKKLGLRMWNRALVARDQPLRLKVVAQDIEGNRSSLVIDYVFNPMPADQANKDDIGFYFIDDPLRCARYSVRVKPGSGDSIVEIGSKSYSTQDLHRIVYGALKTNTSEVDQNINQDVDGLWQWNAWVLVDKSCRRVYAFKILVTNGSSVCVGYALCPDYGDTRDERDIRYATETAVLPDGKFEASPALPQTDDVDDIPTPAPMSKLNGQHTTNGIQIQKPFAGDAGSLEARLESIDRNLDRLATTMEALVSLLAQKS</sequence>
<evidence type="ECO:0000313" key="2">
    <source>
        <dbReference type="EMBL" id="OZJ04697.1"/>
    </source>
</evidence>
<accession>A0A261Y245</accession>
<evidence type="ECO:0000256" key="1">
    <source>
        <dbReference type="SAM" id="MobiDB-lite"/>
    </source>
</evidence>
<protein>
    <recommendedName>
        <fullName evidence="4">Fungal N-terminal domain-containing protein</fullName>
    </recommendedName>
</protein>
<proteinExistence type="predicted"/>